<dbReference type="EMBL" id="ABMABF030000013">
    <property type="protein sequence ID" value="EMJ5135667.1"/>
    <property type="molecule type" value="Genomic_DNA"/>
</dbReference>
<reference evidence="1" key="1">
    <citation type="submission" date="2024-02" db="EMBL/GenBank/DDBJ databases">
        <authorList>
            <consortium name="Clinical and Environmental Microbiology Branch: Whole genome sequencing antimicrobial resistance pathogens in the healthcare setting"/>
        </authorList>
    </citation>
    <scope>NUCLEOTIDE SEQUENCE</scope>
    <source>
        <strain evidence="1">2021GO-0154</strain>
    </source>
</reference>
<dbReference type="AlphaFoldDB" id="A0AAI9GH16"/>
<sequence length="114" mass="12489">MSLKASLLKASPYVEEHPILGVNVFIRRLTIAELDEYEHDLQEAQKTGFSSDASKAGAKLILKAICDKDGRPIPGEDLPTADELIQAHDTPTLLSAMSFVQKFSYGSVEEAQKN</sequence>
<dbReference type="Pfam" id="PF16462">
    <property type="entry name" value="Phage_TAC_14"/>
    <property type="match status" value="1"/>
</dbReference>
<comment type="caution">
    <text evidence="1">The sequence shown here is derived from an EMBL/GenBank/DDBJ whole genome shotgun (WGS) entry which is preliminary data.</text>
</comment>
<evidence type="ECO:0000313" key="1">
    <source>
        <dbReference type="EMBL" id="EMJ5135667.1"/>
    </source>
</evidence>
<gene>
    <name evidence="1" type="ORF">RG298_003427</name>
</gene>
<dbReference type="RefSeq" id="WP_140181260.1">
    <property type="nucleotide sequence ID" value="NZ_VAUD01000015.1"/>
</dbReference>
<accession>A0AAI9GH16</accession>
<proteinExistence type="predicted"/>
<name>A0AAI9GH16_PROST</name>
<dbReference type="InterPro" id="IPR024410">
    <property type="entry name" value="Phage_TAC_12"/>
</dbReference>
<protein>
    <submittedName>
        <fullName evidence="1">Phage tail protein</fullName>
    </submittedName>
</protein>
<organism evidence="1">
    <name type="scientific">Providencia stuartii</name>
    <dbReference type="NCBI Taxonomy" id="588"/>
    <lineage>
        <taxon>Bacteria</taxon>
        <taxon>Pseudomonadati</taxon>
        <taxon>Pseudomonadota</taxon>
        <taxon>Gammaproteobacteria</taxon>
        <taxon>Enterobacterales</taxon>
        <taxon>Morganellaceae</taxon>
        <taxon>Providencia</taxon>
    </lineage>
</organism>